<dbReference type="EMBL" id="JAGFBM010000003">
    <property type="protein sequence ID" value="MBO3084890.1"/>
    <property type="molecule type" value="Genomic_DNA"/>
</dbReference>
<evidence type="ECO:0000256" key="1">
    <source>
        <dbReference type="SAM" id="Phobius"/>
    </source>
</evidence>
<evidence type="ECO:0008006" key="4">
    <source>
        <dbReference type="Google" id="ProtNLM"/>
    </source>
</evidence>
<evidence type="ECO:0000313" key="3">
    <source>
        <dbReference type="Proteomes" id="UP000678317"/>
    </source>
</evidence>
<organism evidence="2 3">
    <name type="scientific">Cellulomonas fengjieae</name>
    <dbReference type="NCBI Taxonomy" id="2819978"/>
    <lineage>
        <taxon>Bacteria</taxon>
        <taxon>Bacillati</taxon>
        <taxon>Actinomycetota</taxon>
        <taxon>Actinomycetes</taxon>
        <taxon>Micrococcales</taxon>
        <taxon>Cellulomonadaceae</taxon>
        <taxon>Cellulomonas</taxon>
    </lineage>
</organism>
<keyword evidence="3" id="KW-1185">Reference proteome</keyword>
<name>A0ABS3SIW7_9CELL</name>
<feature type="transmembrane region" description="Helical" evidence="1">
    <location>
        <begin position="97"/>
        <end position="118"/>
    </location>
</feature>
<feature type="transmembrane region" description="Helical" evidence="1">
    <location>
        <begin position="16"/>
        <end position="39"/>
    </location>
</feature>
<gene>
    <name evidence="2" type="ORF">J4035_09580</name>
</gene>
<keyword evidence="1" id="KW-1133">Transmembrane helix</keyword>
<reference evidence="2 3" key="1">
    <citation type="submission" date="2021-03" db="EMBL/GenBank/DDBJ databases">
        <title>novel species in genus Cellulomonas.</title>
        <authorList>
            <person name="Zhang G."/>
        </authorList>
    </citation>
    <scope>NUCLEOTIDE SEQUENCE [LARGE SCALE GENOMIC DNA]</scope>
    <source>
        <strain evidence="3">zg-ZUI188</strain>
    </source>
</reference>
<dbReference type="RefSeq" id="WP_208289482.1">
    <property type="nucleotide sequence ID" value="NZ_CP074404.1"/>
</dbReference>
<evidence type="ECO:0000313" key="2">
    <source>
        <dbReference type="EMBL" id="MBO3084890.1"/>
    </source>
</evidence>
<sequence>MTVVGAPAQPSVKRALALLVASGAAIVGMVLLVVCYTGIGVATLTSATDDMHPCVAAYSAGTDSATVRYTVVPPQAVCTWDVAGEPTEVVVASASTALFATAAVLVVGGVLVCAGLLVSQRRSPRP</sequence>
<protein>
    <recommendedName>
        <fullName evidence="4">Integral membrane protein</fullName>
    </recommendedName>
</protein>
<accession>A0ABS3SIW7</accession>
<comment type="caution">
    <text evidence="2">The sequence shown here is derived from an EMBL/GenBank/DDBJ whole genome shotgun (WGS) entry which is preliminary data.</text>
</comment>
<dbReference type="Proteomes" id="UP000678317">
    <property type="component" value="Unassembled WGS sequence"/>
</dbReference>
<proteinExistence type="predicted"/>
<keyword evidence="1" id="KW-0472">Membrane</keyword>
<keyword evidence="1" id="KW-0812">Transmembrane</keyword>